<evidence type="ECO:0000256" key="5">
    <source>
        <dbReference type="ARBA" id="ARBA00022889"/>
    </source>
</evidence>
<dbReference type="STRING" id="41427.A0A182J663"/>
<dbReference type="PANTHER" id="PTHR45080:SF8">
    <property type="entry name" value="IG-LIKE DOMAIN-CONTAINING PROTEIN"/>
    <property type="match status" value="1"/>
</dbReference>
<evidence type="ECO:0000256" key="8">
    <source>
        <dbReference type="ARBA" id="ARBA00023157"/>
    </source>
</evidence>
<dbReference type="InterPro" id="IPR013098">
    <property type="entry name" value="Ig_I-set"/>
</dbReference>
<feature type="domain" description="Ig-like" evidence="10">
    <location>
        <begin position="223"/>
        <end position="314"/>
    </location>
</feature>
<dbReference type="AlphaFoldDB" id="A0A182J663"/>
<keyword evidence="8" id="KW-1015">Disulfide bond</keyword>
<dbReference type="FunFam" id="2.60.40.10:FF:000333">
    <property type="entry name" value="Down syndrome cell adhesion molecule"/>
    <property type="match status" value="1"/>
</dbReference>
<feature type="domain" description="Ig-like" evidence="10">
    <location>
        <begin position="1"/>
        <end position="73"/>
    </location>
</feature>
<dbReference type="EnsemblMetazoa" id="AATE012107-RA">
    <property type="protein sequence ID" value="AATE012107-PA.1"/>
    <property type="gene ID" value="AATE012107"/>
</dbReference>
<dbReference type="InterPro" id="IPR050958">
    <property type="entry name" value="Cell_Adh-Cytoskel_Orgn"/>
</dbReference>
<reference evidence="11" key="1">
    <citation type="submission" date="2022-08" db="UniProtKB">
        <authorList>
            <consortium name="EnsemblMetazoa"/>
        </authorList>
    </citation>
    <scope>IDENTIFICATION</scope>
    <source>
        <strain evidence="11">EBRO</strain>
    </source>
</reference>
<dbReference type="SMART" id="SM00408">
    <property type="entry name" value="IGc2"/>
    <property type="match status" value="4"/>
</dbReference>
<dbReference type="GO" id="GO:0050808">
    <property type="term" value="P:synapse organization"/>
    <property type="evidence" value="ECO:0007669"/>
    <property type="project" value="TreeGrafter"/>
</dbReference>
<evidence type="ECO:0000256" key="2">
    <source>
        <dbReference type="ARBA" id="ARBA00022692"/>
    </source>
</evidence>
<dbReference type="SMART" id="SM00409">
    <property type="entry name" value="IG"/>
    <property type="match status" value="4"/>
</dbReference>
<dbReference type="GO" id="GO:0030424">
    <property type="term" value="C:axon"/>
    <property type="evidence" value="ECO:0007669"/>
    <property type="project" value="TreeGrafter"/>
</dbReference>
<dbReference type="GO" id="GO:0005886">
    <property type="term" value="C:plasma membrane"/>
    <property type="evidence" value="ECO:0007669"/>
    <property type="project" value="TreeGrafter"/>
</dbReference>
<evidence type="ECO:0000256" key="3">
    <source>
        <dbReference type="ARBA" id="ARBA00022729"/>
    </source>
</evidence>
<evidence type="ECO:0000259" key="10">
    <source>
        <dbReference type="PROSITE" id="PS50835"/>
    </source>
</evidence>
<evidence type="ECO:0000256" key="6">
    <source>
        <dbReference type="ARBA" id="ARBA00022989"/>
    </source>
</evidence>
<dbReference type="SUPFAM" id="SSF48726">
    <property type="entry name" value="Immunoglobulin"/>
    <property type="match status" value="4"/>
</dbReference>
<accession>A0A182J663</accession>
<keyword evidence="6" id="KW-1133">Transmembrane helix</keyword>
<dbReference type="Gene3D" id="2.60.40.10">
    <property type="entry name" value="Immunoglobulins"/>
    <property type="match status" value="6"/>
</dbReference>
<keyword evidence="4" id="KW-0677">Repeat</keyword>
<dbReference type="GO" id="GO:0008046">
    <property type="term" value="F:axon guidance receptor activity"/>
    <property type="evidence" value="ECO:0007669"/>
    <property type="project" value="TreeGrafter"/>
</dbReference>
<evidence type="ECO:0000256" key="7">
    <source>
        <dbReference type="ARBA" id="ARBA00023136"/>
    </source>
</evidence>
<evidence type="ECO:0000256" key="9">
    <source>
        <dbReference type="ARBA" id="ARBA00023319"/>
    </source>
</evidence>
<dbReference type="InterPro" id="IPR003599">
    <property type="entry name" value="Ig_sub"/>
</dbReference>
<keyword evidence="5" id="KW-0130">Cell adhesion</keyword>
<dbReference type="Pfam" id="PF07679">
    <property type="entry name" value="I-set"/>
    <property type="match status" value="3"/>
</dbReference>
<dbReference type="PANTHER" id="PTHR45080">
    <property type="entry name" value="CONTACTIN 5"/>
    <property type="match status" value="1"/>
</dbReference>
<dbReference type="InterPro" id="IPR007110">
    <property type="entry name" value="Ig-like_dom"/>
</dbReference>
<dbReference type="FunFam" id="2.60.40.10:FF:000017">
    <property type="entry name" value="Down syndrome cell adhesion molecule b"/>
    <property type="match status" value="3"/>
</dbReference>
<keyword evidence="7" id="KW-0472">Membrane</keyword>
<organism evidence="11">
    <name type="scientific">Anopheles atroparvus</name>
    <name type="common">European mosquito</name>
    <dbReference type="NCBI Taxonomy" id="41427"/>
    <lineage>
        <taxon>Eukaryota</taxon>
        <taxon>Metazoa</taxon>
        <taxon>Ecdysozoa</taxon>
        <taxon>Arthropoda</taxon>
        <taxon>Hexapoda</taxon>
        <taxon>Insecta</taxon>
        <taxon>Pterygota</taxon>
        <taxon>Neoptera</taxon>
        <taxon>Endopterygota</taxon>
        <taxon>Diptera</taxon>
        <taxon>Nematocera</taxon>
        <taxon>Culicoidea</taxon>
        <taxon>Culicidae</taxon>
        <taxon>Anophelinae</taxon>
        <taxon>Anopheles</taxon>
    </lineage>
</organism>
<dbReference type="VEuPathDB" id="VectorBase:AATE012107"/>
<keyword evidence="3" id="KW-0732">Signal</keyword>
<dbReference type="GO" id="GO:0043025">
    <property type="term" value="C:neuronal cell body"/>
    <property type="evidence" value="ECO:0007669"/>
    <property type="project" value="TreeGrafter"/>
</dbReference>
<proteinExistence type="predicted"/>
<protein>
    <recommendedName>
        <fullName evidence="10">Ig-like domain-containing protein</fullName>
    </recommendedName>
</protein>
<dbReference type="GO" id="GO:0007156">
    <property type="term" value="P:homophilic cell adhesion via plasma membrane adhesion molecules"/>
    <property type="evidence" value="ECO:0007669"/>
    <property type="project" value="TreeGrafter"/>
</dbReference>
<evidence type="ECO:0000256" key="4">
    <source>
        <dbReference type="ARBA" id="ARBA00022737"/>
    </source>
</evidence>
<sequence>MVSCAVAKGDTPLEIEWLFEGRKIAQGEEISITKSGQKISMLSIDSVHPRHAGKYTCLASNRAGTAEHTSELKVIVPPILLPFDFGDEPADVQSTTTVSCAVAKGDPPIEINWMFNGSKIFTSDGILITKSGQKISFLSIESVQARHAGNYTCVARNHAGFAEHTSELKVIVPPILLPFDFGEEPADVLSTTSVNCAVAKGDPPIEINWMFNGTKIFTSDVPPILLPFEFGEEPADMASTMTVSCAVAKGDTPIEINWMFNGSNIFSNDGILITKSGQKISILSIESVQPRHAGNYTCVARNKAGFVEHTSELKVIVPPILLPFEFGDEPSDTHSTTTVSCAVAKGDTPIEINWMFNGSKIFSNDVTPIIMPFEFGDEPFDVYSTTTVTCAVTKGDSPIELIWLFNGYRLRTSDGVLITSNGQKISFLSIESVQPRHAGNYTCIAKNFAGEAQHSSQLKVMG</sequence>
<dbReference type="PROSITE" id="PS50835">
    <property type="entry name" value="IG_LIKE"/>
    <property type="match status" value="4"/>
</dbReference>
<dbReference type="InterPro" id="IPR013783">
    <property type="entry name" value="Ig-like_fold"/>
</dbReference>
<feature type="domain" description="Ig-like" evidence="10">
    <location>
        <begin position="368"/>
        <end position="461"/>
    </location>
</feature>
<keyword evidence="2" id="KW-0812">Transmembrane</keyword>
<name>A0A182J663_ANOAO</name>
<dbReference type="InterPro" id="IPR036179">
    <property type="entry name" value="Ig-like_dom_sf"/>
</dbReference>
<feature type="domain" description="Ig-like" evidence="10">
    <location>
        <begin position="77"/>
        <end position="169"/>
    </location>
</feature>
<dbReference type="Pfam" id="PF13927">
    <property type="entry name" value="Ig_3"/>
    <property type="match status" value="1"/>
</dbReference>
<comment type="subcellular location">
    <subcellularLocation>
        <location evidence="1">Membrane</location>
        <topology evidence="1">Single-pass membrane protein</topology>
    </subcellularLocation>
</comment>
<evidence type="ECO:0000313" key="11">
    <source>
        <dbReference type="EnsemblMetazoa" id="AATE012107-PA.1"/>
    </source>
</evidence>
<keyword evidence="9" id="KW-0393">Immunoglobulin domain</keyword>
<dbReference type="InterPro" id="IPR003598">
    <property type="entry name" value="Ig_sub2"/>
</dbReference>
<evidence type="ECO:0000256" key="1">
    <source>
        <dbReference type="ARBA" id="ARBA00004167"/>
    </source>
</evidence>